<feature type="domain" description="BFN" evidence="5">
    <location>
        <begin position="90"/>
        <end position="227"/>
    </location>
</feature>
<dbReference type="PROSITE" id="PS51658">
    <property type="entry name" value="BFN"/>
    <property type="match status" value="1"/>
</dbReference>
<evidence type="ECO:0000256" key="2">
    <source>
        <dbReference type="ARBA" id="ARBA00025428"/>
    </source>
</evidence>
<dbReference type="SUPFAM" id="SSF103256">
    <property type="entry name" value="Hypothetical protein TM0160"/>
    <property type="match status" value="1"/>
</dbReference>
<dbReference type="AlphaFoldDB" id="A0A5B8MZ79"/>
<dbReference type="InterPro" id="IPR003729">
    <property type="entry name" value="Bi_nuclease_dom"/>
</dbReference>
<dbReference type="PANTHER" id="PTHR15160">
    <property type="entry name" value="VON HIPPEL-LINDAU PROTEIN"/>
    <property type="match status" value="1"/>
</dbReference>
<evidence type="ECO:0000313" key="7">
    <source>
        <dbReference type="Proteomes" id="UP000316726"/>
    </source>
</evidence>
<keyword evidence="7" id="KW-1185">Reference proteome</keyword>
<dbReference type="InterPro" id="IPR036104">
    <property type="entry name" value="BFN_sf"/>
</dbReference>
<protein>
    <submittedName>
        <fullName evidence="6">Bifunctional nuclease</fullName>
    </submittedName>
</protein>
<dbReference type="STRING" id="1764295.A0A5B8MZ79"/>
<proteinExistence type="inferred from homology"/>
<comment type="similarity">
    <text evidence="1">Belongs to the bifunctional nuclease family.</text>
</comment>
<dbReference type="GO" id="GO:0016567">
    <property type="term" value="P:protein ubiquitination"/>
    <property type="evidence" value="ECO:0007669"/>
    <property type="project" value="TreeGrafter"/>
</dbReference>
<evidence type="ECO:0000313" key="6">
    <source>
        <dbReference type="EMBL" id="QDZ24922.1"/>
    </source>
</evidence>
<evidence type="ECO:0000259" key="5">
    <source>
        <dbReference type="PROSITE" id="PS51658"/>
    </source>
</evidence>
<name>A0A5B8MZ79_9CHLO</name>
<dbReference type="Pfam" id="PF02577">
    <property type="entry name" value="BFN_dom"/>
    <property type="match status" value="1"/>
</dbReference>
<dbReference type="GO" id="GO:0030891">
    <property type="term" value="C:VCB complex"/>
    <property type="evidence" value="ECO:0007669"/>
    <property type="project" value="TreeGrafter"/>
</dbReference>
<reference evidence="6 7" key="1">
    <citation type="submission" date="2018-07" db="EMBL/GenBank/DDBJ databases">
        <title>The complete nuclear genome of the prasinophyte Chloropicon primus (CCMP1205).</title>
        <authorList>
            <person name="Pombert J.-F."/>
            <person name="Otis C."/>
            <person name="Turmel M."/>
            <person name="Lemieux C."/>
        </authorList>
    </citation>
    <scope>NUCLEOTIDE SEQUENCE [LARGE SCALE GENOMIC DNA]</scope>
    <source>
        <strain evidence="6 7">CCMP1205</strain>
    </source>
</reference>
<dbReference type="GO" id="GO:0005634">
    <property type="term" value="C:nucleus"/>
    <property type="evidence" value="ECO:0007669"/>
    <property type="project" value="TreeGrafter"/>
</dbReference>
<dbReference type="OrthoDB" id="566255at2759"/>
<feature type="domain" description="UVR" evidence="4">
    <location>
        <begin position="314"/>
        <end position="349"/>
    </location>
</feature>
<gene>
    <name evidence="6" type="ORF">A3770_15p74400</name>
</gene>
<dbReference type="PROSITE" id="PS50151">
    <property type="entry name" value="UVR"/>
    <property type="match status" value="1"/>
</dbReference>
<evidence type="ECO:0000256" key="1">
    <source>
        <dbReference type="ARBA" id="ARBA00009095"/>
    </source>
</evidence>
<dbReference type="PANTHER" id="PTHR15160:SF1">
    <property type="entry name" value="VON HIPPEL-LINDAU DISEASE TUMOR SUPPRESSOR"/>
    <property type="match status" value="1"/>
</dbReference>
<evidence type="ECO:0000259" key="4">
    <source>
        <dbReference type="PROSITE" id="PS50151"/>
    </source>
</evidence>
<dbReference type="EMBL" id="CP031048">
    <property type="protein sequence ID" value="QDZ24922.1"/>
    <property type="molecule type" value="Genomic_DNA"/>
</dbReference>
<accession>A0A5B8MZ79</accession>
<sequence>MLLVASSRSSSITSRIIQTAGGRFCGTTPAARGTPNQQRLSSLSSSSSKLVLGRDREARSAWTRRVVPRAEFDGSRRVGEPAGDDEDDSLVQVTVERVVKSDKNEASVLYLSLLDRSGSIMPVYVGEAESVALDMELSNKRTTARPIMYDLFKSFVETSGYELSHVIIDDLKSKTYHATCYFSDLDKPAGVTIKLDSRPSDALNLAVRFNKPVYVTKVVLEKARDFLIPSDKVVHFKAEGPHFREVMDNNRMSRTRPLGKAGREEIEASIRRLLMHYVDPDIVELQARLQVAVSKELYEDAAKIRDEMGEAMSKDRMASVCVAMESAVNDKRFEEAAVLRNTFLFLREQRDKEDKRKIA</sequence>
<dbReference type="InterPro" id="IPR001943">
    <property type="entry name" value="UVR_dom"/>
</dbReference>
<comment type="function">
    <text evidence="2">Bifunctional nuclease with both RNase and DNase activities. Involved in basal defense response. Participates in abscisic acid-derived callose deposition following infection by a necrotrophic pathogen.</text>
</comment>
<evidence type="ECO:0000256" key="3">
    <source>
        <dbReference type="SAM" id="MobiDB-lite"/>
    </source>
</evidence>
<dbReference type="Gene3D" id="3.10.690.10">
    <property type="entry name" value="Bifunctional nuclease domain"/>
    <property type="match status" value="1"/>
</dbReference>
<feature type="region of interest" description="Disordered" evidence="3">
    <location>
        <begin position="28"/>
        <end position="47"/>
    </location>
</feature>
<dbReference type="Proteomes" id="UP000316726">
    <property type="component" value="Chromosome 15"/>
</dbReference>
<organism evidence="6 7">
    <name type="scientific">Chloropicon primus</name>
    <dbReference type="NCBI Taxonomy" id="1764295"/>
    <lineage>
        <taxon>Eukaryota</taxon>
        <taxon>Viridiplantae</taxon>
        <taxon>Chlorophyta</taxon>
        <taxon>Chloropicophyceae</taxon>
        <taxon>Chloropicales</taxon>
        <taxon>Chloropicaceae</taxon>
        <taxon>Chloropicon</taxon>
    </lineage>
</organism>
<dbReference type="GO" id="GO:0004518">
    <property type="term" value="F:nuclease activity"/>
    <property type="evidence" value="ECO:0007669"/>
    <property type="project" value="InterPro"/>
</dbReference>